<dbReference type="InterPro" id="IPR025312">
    <property type="entry name" value="DUF4216"/>
</dbReference>
<dbReference type="Pfam" id="PF13952">
    <property type="entry name" value="DUF4216"/>
    <property type="match status" value="1"/>
</dbReference>
<sequence>MRRGRNDESFNDDLPPCSIFNYPGRGQGQVIFRWLLEEELHAAQTYILRNCEEVQPIYQMFVTHLQQYDNAIIDEMVDKHFSKWFTGYVQNPNNQVTDQLLTSLAWGPSTRVKTFSSYFINEYNFHTLEHEIIQLKFSNVTPKFVVLVKCRWFDPTIKGMKIHKKYGIVNLNQKRMYNKYDPFVLAQQAIQVYYSDYPSLKRDKADWLVAFNIKARRTIEARWKEKDIPPYQMDEDEARPIVSTYKVLPPLNDPNGIDLFVDLSDFGPQSVDSRNPSKISPRTAVRHITREALLFIVSFHLQGLVQMTRDKTKSISFGQSTGQAASGNRSNPPAPPRVRKSKRPNSVGAVDLHTLIPDFVPPPVQEIPSGAPQETVGESDGDDGEHSHSGEEDGSDHEEDHVKQDSQAQQRPEIMPQRRHIVPSDMERKWFKDILAADILKKWYRGALLALEDKNAAELKYASGCAKWLEGAMHRCRVKRKKPQWITRAIWKKLVELWDSPEYKDLCAKNKRNQLSDSGATIYRGGCISSIEHRDREVRIENMGKTIKLGYLHQTNRREDGTWKSETTRLAHDKFKKVRAEEAARLGEGAVINDDHLWVKIMGIHTSRCYGLGNLITEMTVFPTRSQSSKSTSTMDTDQSSMKEEFTESRQLIHQQNETLQQQNKTQELILAALQSGGITLQVGSIPVGSGESVSQPQQVPLPDQQANEDVELVAEVD</sequence>
<evidence type="ECO:0000313" key="3">
    <source>
        <dbReference type="EMBL" id="OMO83109.1"/>
    </source>
</evidence>
<dbReference type="InterPro" id="IPR004252">
    <property type="entry name" value="Probable_transposase_24"/>
</dbReference>
<reference evidence="4" key="1">
    <citation type="submission" date="2013-09" db="EMBL/GenBank/DDBJ databases">
        <title>Corchorus olitorius genome sequencing.</title>
        <authorList>
            <person name="Alam M."/>
            <person name="Haque M.S."/>
            <person name="Islam M.S."/>
            <person name="Emdad E.M."/>
            <person name="Islam M.M."/>
            <person name="Ahmed B."/>
            <person name="Halim A."/>
            <person name="Hossen Q.M.M."/>
            <person name="Hossain M.Z."/>
            <person name="Ahmed R."/>
            <person name="Khan M.M."/>
            <person name="Islam R."/>
            <person name="Rashid M.M."/>
            <person name="Khan S.A."/>
            <person name="Rahman M.S."/>
            <person name="Alam M."/>
            <person name="Yahiya A.S."/>
            <person name="Khan M.S."/>
            <person name="Azam M.S."/>
            <person name="Haque T."/>
            <person name="Lashkar M.Z.H."/>
            <person name="Akhand A.I."/>
            <person name="Morshed G."/>
            <person name="Roy S."/>
            <person name="Uddin K.S."/>
            <person name="Rabeya T."/>
            <person name="Hossain A.S."/>
            <person name="Chowdhury A."/>
            <person name="Snigdha A.R."/>
            <person name="Mortoza M.S."/>
            <person name="Matin S.A."/>
            <person name="Hoque S.M.E."/>
            <person name="Islam M.K."/>
            <person name="Roy D.K."/>
            <person name="Haider R."/>
            <person name="Moosa M.M."/>
            <person name="Elias S.M."/>
            <person name="Hasan A.M."/>
            <person name="Jahan S."/>
            <person name="Shafiuddin M."/>
            <person name="Mahmood N."/>
            <person name="Shommy N.S."/>
        </authorList>
    </citation>
    <scope>NUCLEOTIDE SEQUENCE [LARGE SCALE GENOMIC DNA]</scope>
    <source>
        <strain evidence="4">cv. O-4</strain>
    </source>
</reference>
<feature type="domain" description="DUF4216" evidence="2">
    <location>
        <begin position="134"/>
        <end position="209"/>
    </location>
</feature>
<dbReference type="PANTHER" id="PTHR48258:SF4">
    <property type="entry name" value="DUF4216 DOMAIN-CONTAINING PROTEIN"/>
    <property type="match status" value="1"/>
</dbReference>
<protein>
    <submittedName>
        <fullName evidence="3">Transposase, Ptta/En/Spm, plant</fullName>
    </submittedName>
</protein>
<name>A0A1R3IKJ2_9ROSI</name>
<feature type="compositionally biased region" description="Polar residues" evidence="1">
    <location>
        <begin position="315"/>
        <end position="331"/>
    </location>
</feature>
<feature type="region of interest" description="Disordered" evidence="1">
    <location>
        <begin position="687"/>
        <end position="718"/>
    </location>
</feature>
<comment type="caution">
    <text evidence="3">The sequence shown here is derived from an EMBL/GenBank/DDBJ whole genome shotgun (WGS) entry which is preliminary data.</text>
</comment>
<evidence type="ECO:0000313" key="4">
    <source>
        <dbReference type="Proteomes" id="UP000187203"/>
    </source>
</evidence>
<dbReference type="EMBL" id="AWUE01018031">
    <property type="protein sequence ID" value="OMO83109.1"/>
    <property type="molecule type" value="Genomic_DNA"/>
</dbReference>
<feature type="region of interest" description="Disordered" evidence="1">
    <location>
        <begin position="315"/>
        <end position="345"/>
    </location>
</feature>
<keyword evidence="4" id="KW-1185">Reference proteome</keyword>
<feature type="region of interest" description="Disordered" evidence="1">
    <location>
        <begin position="358"/>
        <end position="421"/>
    </location>
</feature>
<dbReference type="OrthoDB" id="682388at2759"/>
<evidence type="ECO:0000256" key="1">
    <source>
        <dbReference type="SAM" id="MobiDB-lite"/>
    </source>
</evidence>
<dbReference type="AlphaFoldDB" id="A0A1R3IKJ2"/>
<proteinExistence type="predicted"/>
<dbReference type="Proteomes" id="UP000187203">
    <property type="component" value="Unassembled WGS sequence"/>
</dbReference>
<evidence type="ECO:0000259" key="2">
    <source>
        <dbReference type="Pfam" id="PF13952"/>
    </source>
</evidence>
<dbReference type="PANTHER" id="PTHR48258">
    <property type="entry name" value="DUF4218 DOMAIN-CONTAINING PROTEIN-RELATED"/>
    <property type="match status" value="1"/>
</dbReference>
<gene>
    <name evidence="3" type="ORF">COLO4_22692</name>
</gene>
<dbReference type="Pfam" id="PF03004">
    <property type="entry name" value="Transposase_24"/>
    <property type="match status" value="1"/>
</dbReference>
<accession>A0A1R3IKJ2</accession>
<feature type="compositionally biased region" description="Acidic residues" evidence="1">
    <location>
        <begin position="707"/>
        <end position="718"/>
    </location>
</feature>
<organism evidence="3 4">
    <name type="scientific">Corchorus olitorius</name>
    <dbReference type="NCBI Taxonomy" id="93759"/>
    <lineage>
        <taxon>Eukaryota</taxon>
        <taxon>Viridiplantae</taxon>
        <taxon>Streptophyta</taxon>
        <taxon>Embryophyta</taxon>
        <taxon>Tracheophyta</taxon>
        <taxon>Spermatophyta</taxon>
        <taxon>Magnoliopsida</taxon>
        <taxon>eudicotyledons</taxon>
        <taxon>Gunneridae</taxon>
        <taxon>Pentapetalae</taxon>
        <taxon>rosids</taxon>
        <taxon>malvids</taxon>
        <taxon>Malvales</taxon>
        <taxon>Malvaceae</taxon>
        <taxon>Grewioideae</taxon>
        <taxon>Apeibeae</taxon>
        <taxon>Corchorus</taxon>
    </lineage>
</organism>